<dbReference type="InterPro" id="IPR014748">
    <property type="entry name" value="Enoyl-CoA_hydra_C"/>
</dbReference>
<dbReference type="Gene3D" id="3.90.226.10">
    <property type="entry name" value="2-enoyl-CoA Hydratase, Chain A, domain 1"/>
    <property type="match status" value="1"/>
</dbReference>
<dbReference type="GO" id="GO:0003824">
    <property type="term" value="F:catalytic activity"/>
    <property type="evidence" value="ECO:0007669"/>
    <property type="project" value="InterPro"/>
</dbReference>
<keyword evidence="4" id="KW-1185">Reference proteome</keyword>
<dbReference type="EMBL" id="CP013345">
    <property type="protein sequence ID" value="AMU92576.1"/>
    <property type="molecule type" value="Genomic_DNA"/>
</dbReference>
<reference evidence="4" key="1">
    <citation type="submission" date="2015-11" db="EMBL/GenBank/DDBJ databases">
        <title>Complete genome sequence of a polyethylene-glycol degrader Sphingopyxis macrogoltabida 203N (NBRC 111659).</title>
        <authorList>
            <person name="Yoshiyuki O."/>
            <person name="Shouta N."/>
            <person name="Nagata Y."/>
            <person name="Numata M."/>
            <person name="Tsuchikane K."/>
            <person name="Hosoyama A."/>
            <person name="Yamazoe A."/>
            <person name="Tsuda M."/>
            <person name="Fujita N."/>
            <person name="Kawai F."/>
        </authorList>
    </citation>
    <scope>NUCLEOTIDE SEQUENCE [LARGE SCALE GENOMIC DNA]</scope>
    <source>
        <strain evidence="4">203N</strain>
        <plasmid evidence="4">unnamed1</plasmid>
    </source>
</reference>
<geneLocation type="plasmid" evidence="3 4">
    <name>unnamed1</name>
</geneLocation>
<dbReference type="Proteomes" id="UP000076088">
    <property type="component" value="Plasmid unnamed1"/>
</dbReference>
<dbReference type="InterPro" id="IPR029045">
    <property type="entry name" value="ClpP/crotonase-like_dom_sf"/>
</dbReference>
<dbReference type="PANTHER" id="PTHR43802:SF1">
    <property type="entry name" value="IP11341P-RELATED"/>
    <property type="match status" value="1"/>
</dbReference>
<dbReference type="InterPro" id="IPR018376">
    <property type="entry name" value="Enoyl-CoA_hyd/isom_CS"/>
</dbReference>
<dbReference type="Gene3D" id="1.10.12.10">
    <property type="entry name" value="Lyase 2-enoyl-coa Hydratase, Chain A, domain 2"/>
    <property type="match status" value="1"/>
</dbReference>
<dbReference type="RefSeq" id="WP_054734574.1">
    <property type="nucleotide sequence ID" value="NZ_CP009430.1"/>
</dbReference>
<evidence type="ECO:0000256" key="1">
    <source>
        <dbReference type="ARBA" id="ARBA00005254"/>
    </source>
</evidence>
<evidence type="ECO:0008006" key="5">
    <source>
        <dbReference type="Google" id="ProtNLM"/>
    </source>
</evidence>
<organism evidence="3 4">
    <name type="scientific">Sphingopyxis macrogoltabida</name>
    <name type="common">Sphingomonas macrogoltabidus</name>
    <dbReference type="NCBI Taxonomy" id="33050"/>
    <lineage>
        <taxon>Bacteria</taxon>
        <taxon>Pseudomonadati</taxon>
        <taxon>Pseudomonadota</taxon>
        <taxon>Alphaproteobacteria</taxon>
        <taxon>Sphingomonadales</taxon>
        <taxon>Sphingomonadaceae</taxon>
        <taxon>Sphingopyxis</taxon>
    </lineage>
</organism>
<dbReference type="SUPFAM" id="SSF52096">
    <property type="entry name" value="ClpP/crotonase"/>
    <property type="match status" value="1"/>
</dbReference>
<accession>A0AAC9FHH3</accession>
<evidence type="ECO:0000256" key="2">
    <source>
        <dbReference type="RuleBase" id="RU003707"/>
    </source>
</evidence>
<sequence>MVGATSEIKLVSNDTNLILFERISEGVVQLSLNRPDQKNPLDWATVKALRSHVVSLEDDATVQLVLIRGQGGTFSAGGDLIGYMELYRNPDNFASFLDDFYQLFEAMERSSKTFVGIIEGYCVAGGLELLLACDIVIAAHSAKIGDGHLNFGQLPGAGGSQRLPRVIGPMRAHYLMATGALVGAEEAERIGLVSRAVPDEQLTETIDGLVADLCRKSPLGLKGLKYLLKEGLRGDLQTGLQLEIDYVLNYATTAADASEGLVAFQEKRRPRFVGQ</sequence>
<name>A0AAC9FHH3_SPHMC</name>
<comment type="similarity">
    <text evidence="1 2">Belongs to the enoyl-CoA hydratase/isomerase family.</text>
</comment>
<dbReference type="CDD" id="cd06558">
    <property type="entry name" value="crotonase-like"/>
    <property type="match status" value="1"/>
</dbReference>
<dbReference type="PANTHER" id="PTHR43802">
    <property type="entry name" value="ENOYL-COA HYDRATASE"/>
    <property type="match status" value="1"/>
</dbReference>
<evidence type="ECO:0000313" key="3">
    <source>
        <dbReference type="EMBL" id="AMU92576.1"/>
    </source>
</evidence>
<evidence type="ECO:0000313" key="4">
    <source>
        <dbReference type="Proteomes" id="UP000076088"/>
    </source>
</evidence>
<dbReference type="AlphaFoldDB" id="A0AAC9FHH3"/>
<protein>
    <recommendedName>
        <fullName evidence="5">Enoyl-CoA hydratase</fullName>
    </recommendedName>
</protein>
<gene>
    <name evidence="3" type="ORF">ATM17_30415</name>
</gene>
<reference evidence="3 4" key="2">
    <citation type="journal article" date="2016" name="Genome Announc.">
        <title>Complete Genome Sequence of Sphingopyxis macrogoltabida Strain 203N (NBRC 111659), a Polyethylene Glycol Degrader.</title>
        <authorList>
            <person name="Ohtsubo Y."/>
            <person name="Nonoyama S."/>
            <person name="Nagata Y."/>
            <person name="Numata M."/>
            <person name="Tsuchikane K."/>
            <person name="Hosoyama A."/>
            <person name="Yamazoe A."/>
            <person name="Tsuda M."/>
            <person name="Fujita N."/>
            <person name="Kawai F."/>
        </authorList>
    </citation>
    <scope>NUCLEOTIDE SEQUENCE [LARGE SCALE GENOMIC DNA]</scope>
    <source>
        <strain evidence="3 4">203N</strain>
    </source>
</reference>
<dbReference type="PROSITE" id="PS00166">
    <property type="entry name" value="ENOYL_COA_HYDRATASE"/>
    <property type="match status" value="1"/>
</dbReference>
<dbReference type="InterPro" id="IPR001753">
    <property type="entry name" value="Enoyl-CoA_hydra/iso"/>
</dbReference>
<keyword evidence="3" id="KW-0614">Plasmid</keyword>
<dbReference type="KEGG" id="smaz:LH19_26415"/>
<dbReference type="Pfam" id="PF00378">
    <property type="entry name" value="ECH_1"/>
    <property type="match status" value="1"/>
</dbReference>
<proteinExistence type="inferred from homology"/>